<dbReference type="EMBL" id="CAXDID020000332">
    <property type="protein sequence ID" value="CAL6078091.1"/>
    <property type="molecule type" value="Genomic_DNA"/>
</dbReference>
<keyword evidence="1" id="KW-0812">Transmembrane</keyword>
<dbReference type="AlphaFoldDB" id="A0AA86VKW3"/>
<reference evidence="3 4" key="2">
    <citation type="submission" date="2024-07" db="EMBL/GenBank/DDBJ databases">
        <authorList>
            <person name="Akdeniz Z."/>
        </authorList>
    </citation>
    <scope>NUCLEOTIDE SEQUENCE [LARGE SCALE GENOMIC DNA]</scope>
</reference>
<evidence type="ECO:0000313" key="4">
    <source>
        <dbReference type="Proteomes" id="UP001642409"/>
    </source>
</evidence>
<feature type="transmembrane region" description="Helical" evidence="1">
    <location>
        <begin position="20"/>
        <end position="39"/>
    </location>
</feature>
<gene>
    <name evidence="2" type="ORF">HINF_LOCUS57228</name>
    <name evidence="3" type="ORF">HINF_LOCUS58736</name>
</gene>
<sequence>MVQSDSDCCSAYEQLGVLHLVVLIFSSDVLSVVVSNLTIQLSFKQFIKYLYDCFIQTDTYMTTVDIWSGLGSSTQNFQYDQLTTAVSCSLGQNNNKQQNTAYNIFHVVSSLFEEVKLLFQLYFRFRNRQFQMIQNIFKITMELIYIT</sequence>
<reference evidence="2" key="1">
    <citation type="submission" date="2023-06" db="EMBL/GenBank/DDBJ databases">
        <authorList>
            <person name="Kurt Z."/>
        </authorList>
    </citation>
    <scope>NUCLEOTIDE SEQUENCE</scope>
</reference>
<comment type="caution">
    <text evidence="2">The sequence shown here is derived from an EMBL/GenBank/DDBJ whole genome shotgun (WGS) entry which is preliminary data.</text>
</comment>
<dbReference type="EMBL" id="CATOUU010001061">
    <property type="protein sequence ID" value="CAI9969583.1"/>
    <property type="molecule type" value="Genomic_DNA"/>
</dbReference>
<evidence type="ECO:0000256" key="1">
    <source>
        <dbReference type="SAM" id="Phobius"/>
    </source>
</evidence>
<proteinExistence type="predicted"/>
<evidence type="ECO:0000313" key="3">
    <source>
        <dbReference type="EMBL" id="CAL6078091.1"/>
    </source>
</evidence>
<organism evidence="2">
    <name type="scientific">Hexamita inflata</name>
    <dbReference type="NCBI Taxonomy" id="28002"/>
    <lineage>
        <taxon>Eukaryota</taxon>
        <taxon>Metamonada</taxon>
        <taxon>Diplomonadida</taxon>
        <taxon>Hexamitidae</taxon>
        <taxon>Hexamitinae</taxon>
        <taxon>Hexamita</taxon>
    </lineage>
</organism>
<keyword evidence="1" id="KW-0472">Membrane</keyword>
<dbReference type="Proteomes" id="UP001642409">
    <property type="component" value="Unassembled WGS sequence"/>
</dbReference>
<protein>
    <submittedName>
        <fullName evidence="3">Hypothetical_protein</fullName>
    </submittedName>
</protein>
<name>A0AA86VKW3_9EUKA</name>
<evidence type="ECO:0000313" key="2">
    <source>
        <dbReference type="EMBL" id="CAI9969583.1"/>
    </source>
</evidence>
<keyword evidence="1" id="KW-1133">Transmembrane helix</keyword>
<keyword evidence="4" id="KW-1185">Reference proteome</keyword>
<accession>A0AA86VKW3</accession>